<protein>
    <recommendedName>
        <fullName evidence="7">Glycerol dehydrogenase</fullName>
        <ecNumber evidence="6">1.1.1.6</ecNumber>
    </recommendedName>
</protein>
<dbReference type="OrthoDB" id="5198708at2"/>
<dbReference type="RefSeq" id="WP_097173678.1">
    <property type="nucleotide sequence ID" value="NZ_OBML01000001.1"/>
</dbReference>
<evidence type="ECO:0000256" key="4">
    <source>
        <dbReference type="ARBA" id="ARBA00023027"/>
    </source>
</evidence>
<accession>A0A285R609</accession>
<dbReference type="CDD" id="cd08170">
    <property type="entry name" value="GlyDH"/>
    <property type="match status" value="1"/>
</dbReference>
<dbReference type="Gene3D" id="3.40.50.1970">
    <property type="match status" value="1"/>
</dbReference>
<keyword evidence="4 11" id="KW-0520">NAD</keyword>
<comment type="cofactor">
    <cofactor evidence="9">
        <name>Zn(2+)</name>
        <dbReference type="ChEBI" id="CHEBI:29105"/>
    </cofactor>
    <text evidence="9">Binds 1 zinc ion per subunit.</text>
</comment>
<dbReference type="InterPro" id="IPR001670">
    <property type="entry name" value="ADH_Fe/GldA"/>
</dbReference>
<dbReference type="AlphaFoldDB" id="A0A285R609"/>
<evidence type="ECO:0000256" key="6">
    <source>
        <dbReference type="ARBA" id="ARBA00039147"/>
    </source>
</evidence>
<dbReference type="InterPro" id="IPR016205">
    <property type="entry name" value="Glycerol_DH"/>
</dbReference>
<evidence type="ECO:0000256" key="3">
    <source>
        <dbReference type="ARBA" id="ARBA00023002"/>
    </source>
</evidence>
<evidence type="ECO:0000256" key="7">
    <source>
        <dbReference type="ARBA" id="ARBA00040132"/>
    </source>
</evidence>
<proteinExistence type="inferred from homology"/>
<comment type="similarity">
    <text evidence="1">Belongs to the iron-containing alcohol dehydrogenase family.</text>
</comment>
<sequence length="368" mass="38444">MTAHSALRVFGAPSRYLQGPGAIDVLADHAAPYGPVPVLIGDAHVVAMLGERVTSAMAAAGLRPRLLVLDGEITRVAIAGLGDQVRDEEVSLVIGLGGGKSLDAAKGVAQLLGKPVFTVPTIASNDSPTSASIAIYDEHHVMVAVDRMARNPDLVLVDTDLIAEAPVRFLLAGIGDAISKKFEADGCLVGTGVTPFGTRPLLTAIAIADRCYTTIRRHGAAAVAACGRGEASADLEAVVEATVLMSGLGFENGGLSLAHSLTRGLVRTRDAMDAIHGYQIAWALLVQWAAEERGDEEILDLMAFYREIGLPASLPDLGMKDPSGAEIEQMAEWTMVAPHLANLDRPVTPQMLAGAIRRVEALAAKTAA</sequence>
<feature type="binding site" evidence="9">
    <location>
        <position position="259"/>
    </location>
    <ligand>
        <name>glycerol</name>
        <dbReference type="ChEBI" id="CHEBI:17754"/>
    </ligand>
</feature>
<evidence type="ECO:0000256" key="5">
    <source>
        <dbReference type="ARBA" id="ARBA00037918"/>
    </source>
</evidence>
<dbReference type="PANTHER" id="PTHR43616:SF5">
    <property type="entry name" value="GLYCEROL DEHYDROGENASE 1"/>
    <property type="match status" value="1"/>
</dbReference>
<comment type="catalytic activity">
    <reaction evidence="8">
        <text>glycerol + NAD(+) = dihydroxyacetone + NADH + H(+)</text>
        <dbReference type="Rhea" id="RHEA:13769"/>
        <dbReference type="ChEBI" id="CHEBI:15378"/>
        <dbReference type="ChEBI" id="CHEBI:16016"/>
        <dbReference type="ChEBI" id="CHEBI:17754"/>
        <dbReference type="ChEBI" id="CHEBI:57540"/>
        <dbReference type="ChEBI" id="CHEBI:57945"/>
        <dbReference type="EC" id="1.1.1.6"/>
    </reaction>
</comment>
<dbReference type="Pfam" id="PF00465">
    <property type="entry name" value="Fe-ADH"/>
    <property type="match status" value="1"/>
</dbReference>
<evidence type="ECO:0000256" key="9">
    <source>
        <dbReference type="PIRSR" id="PIRSR000112-1"/>
    </source>
</evidence>
<gene>
    <name evidence="13" type="ORF">SAMN05421512_101288</name>
</gene>
<dbReference type="InterPro" id="IPR018211">
    <property type="entry name" value="ADH_Fe_CS"/>
</dbReference>
<feature type="binding site" evidence="11">
    <location>
        <begin position="121"/>
        <end position="124"/>
    </location>
    <ligand>
        <name>NAD(+)</name>
        <dbReference type="ChEBI" id="CHEBI:57540"/>
    </ligand>
</feature>
<dbReference type="EMBL" id="OBML01000001">
    <property type="protein sequence ID" value="SOB89521.1"/>
    <property type="molecule type" value="Genomic_DNA"/>
</dbReference>
<dbReference type="PROSITE" id="PS00913">
    <property type="entry name" value="ADH_IRON_1"/>
    <property type="match status" value="1"/>
</dbReference>
<evidence type="ECO:0000259" key="12">
    <source>
        <dbReference type="Pfam" id="PF00465"/>
    </source>
</evidence>
<evidence type="ECO:0000313" key="14">
    <source>
        <dbReference type="Proteomes" id="UP000219331"/>
    </source>
</evidence>
<reference evidence="13 14" key="1">
    <citation type="submission" date="2017-08" db="EMBL/GenBank/DDBJ databases">
        <authorList>
            <person name="de Groot N.N."/>
        </authorList>
    </citation>
    <scope>NUCLEOTIDE SEQUENCE [LARGE SCALE GENOMIC DNA]</scope>
    <source>
        <strain evidence="13 14">USBA 352</strain>
    </source>
</reference>
<organism evidence="13 14">
    <name type="scientific">Stappia indica</name>
    <dbReference type="NCBI Taxonomy" id="538381"/>
    <lineage>
        <taxon>Bacteria</taxon>
        <taxon>Pseudomonadati</taxon>
        <taxon>Pseudomonadota</taxon>
        <taxon>Alphaproteobacteria</taxon>
        <taxon>Hyphomicrobiales</taxon>
        <taxon>Stappiaceae</taxon>
        <taxon>Stappia</taxon>
    </lineage>
</organism>
<keyword evidence="3" id="KW-0560">Oxidoreductase</keyword>
<dbReference type="EC" id="1.1.1.6" evidence="6"/>
<dbReference type="NCBIfam" id="NF006941">
    <property type="entry name" value="PRK09423.1"/>
    <property type="match status" value="1"/>
</dbReference>
<dbReference type="PIRSF" id="PIRSF000112">
    <property type="entry name" value="Glycerol_dehydrogenase"/>
    <property type="match status" value="1"/>
</dbReference>
<feature type="binding site" evidence="10">
    <location>
        <position position="126"/>
    </location>
    <ligand>
        <name>glycerol</name>
        <dbReference type="ChEBI" id="CHEBI:17754"/>
    </ligand>
</feature>
<keyword evidence="14" id="KW-1185">Reference proteome</keyword>
<name>A0A285R609_9HYPH</name>
<feature type="binding site" evidence="11">
    <location>
        <position position="130"/>
    </location>
    <ligand>
        <name>NAD(+)</name>
        <dbReference type="ChEBI" id="CHEBI:57540"/>
    </ligand>
</feature>
<evidence type="ECO:0000256" key="1">
    <source>
        <dbReference type="ARBA" id="ARBA00007358"/>
    </source>
</evidence>
<evidence type="ECO:0000256" key="8">
    <source>
        <dbReference type="ARBA" id="ARBA00049006"/>
    </source>
</evidence>
<feature type="binding site" evidence="11">
    <location>
        <position position="42"/>
    </location>
    <ligand>
        <name>NAD(+)</name>
        <dbReference type="ChEBI" id="CHEBI:57540"/>
    </ligand>
</feature>
<evidence type="ECO:0000313" key="13">
    <source>
        <dbReference type="EMBL" id="SOB89521.1"/>
    </source>
</evidence>
<feature type="binding site" evidence="9">
    <location>
        <position position="176"/>
    </location>
    <ligand>
        <name>glycerol</name>
        <dbReference type="ChEBI" id="CHEBI:17754"/>
    </ligand>
</feature>
<evidence type="ECO:0000256" key="11">
    <source>
        <dbReference type="PIRSR" id="PIRSR000112-3"/>
    </source>
</evidence>
<evidence type="ECO:0000256" key="2">
    <source>
        <dbReference type="ARBA" id="ARBA00022723"/>
    </source>
</evidence>
<feature type="binding site" evidence="11">
    <location>
        <begin position="99"/>
        <end position="103"/>
    </location>
    <ligand>
        <name>NAD(+)</name>
        <dbReference type="ChEBI" id="CHEBI:57540"/>
    </ligand>
</feature>
<dbReference type="GO" id="GO:0046872">
    <property type="term" value="F:metal ion binding"/>
    <property type="evidence" value="ECO:0007669"/>
    <property type="project" value="UniProtKB-KW"/>
</dbReference>
<keyword evidence="2 9" id="KW-0479">Metal-binding</keyword>
<feature type="binding site" evidence="9">
    <location>
        <position position="276"/>
    </location>
    <ligand>
        <name>glycerol</name>
        <dbReference type="ChEBI" id="CHEBI:17754"/>
    </ligand>
</feature>
<keyword evidence="9" id="KW-0862">Zinc</keyword>
<dbReference type="GO" id="GO:0008888">
    <property type="term" value="F:glycerol dehydrogenase (NAD+) activity"/>
    <property type="evidence" value="ECO:0007669"/>
    <property type="project" value="UniProtKB-EC"/>
</dbReference>
<dbReference type="STRING" id="538381.GCA_001696535_01367"/>
<dbReference type="PANTHER" id="PTHR43616">
    <property type="entry name" value="GLYCEROL DEHYDROGENASE"/>
    <property type="match status" value="1"/>
</dbReference>
<feature type="domain" description="Alcohol dehydrogenase iron-type/glycerol dehydrogenase GldA" evidence="12">
    <location>
        <begin position="13"/>
        <end position="159"/>
    </location>
</feature>
<comment type="pathway">
    <text evidence="5">Polyol metabolism; glycerol fermentation; glycerone phosphate from glycerol (oxidative route): step 1/2.</text>
</comment>
<evidence type="ECO:0000256" key="10">
    <source>
        <dbReference type="PIRSR" id="PIRSR000112-2"/>
    </source>
</evidence>
<dbReference type="Gene3D" id="1.20.1090.10">
    <property type="entry name" value="Dehydroquinate synthase-like - alpha domain"/>
    <property type="match status" value="1"/>
</dbReference>
<dbReference type="Proteomes" id="UP000219331">
    <property type="component" value="Unassembled WGS sequence"/>
</dbReference>
<dbReference type="SUPFAM" id="SSF56796">
    <property type="entry name" value="Dehydroquinate synthase-like"/>
    <property type="match status" value="1"/>
</dbReference>
<feature type="binding site" evidence="11">
    <location>
        <position position="136"/>
    </location>
    <ligand>
        <name>NAD(+)</name>
        <dbReference type="ChEBI" id="CHEBI:57540"/>
    </ligand>
</feature>